<keyword evidence="3" id="KW-0808">Transferase</keyword>
<evidence type="ECO:0000313" key="6">
    <source>
        <dbReference type="EMBL" id="GAG76819.1"/>
    </source>
</evidence>
<dbReference type="PROSITE" id="PS50109">
    <property type="entry name" value="HIS_KIN"/>
    <property type="match status" value="1"/>
</dbReference>
<organism evidence="6">
    <name type="scientific">marine sediment metagenome</name>
    <dbReference type="NCBI Taxonomy" id="412755"/>
    <lineage>
        <taxon>unclassified sequences</taxon>
        <taxon>metagenomes</taxon>
        <taxon>ecological metagenomes</taxon>
    </lineage>
</organism>
<dbReference type="Gene3D" id="3.30.565.10">
    <property type="entry name" value="Histidine kinase-like ATPase, C-terminal domain"/>
    <property type="match status" value="1"/>
</dbReference>
<dbReference type="InterPro" id="IPR003594">
    <property type="entry name" value="HATPase_dom"/>
</dbReference>
<evidence type="ECO:0000259" key="5">
    <source>
        <dbReference type="PROSITE" id="PS50109"/>
    </source>
</evidence>
<gene>
    <name evidence="6" type="ORF">S01H4_33070</name>
</gene>
<dbReference type="SUPFAM" id="SSF55874">
    <property type="entry name" value="ATPase domain of HSP90 chaperone/DNA topoisomerase II/histidine kinase"/>
    <property type="match status" value="1"/>
</dbReference>
<keyword evidence="4" id="KW-0418">Kinase</keyword>
<dbReference type="InterPro" id="IPR005467">
    <property type="entry name" value="His_kinase_dom"/>
</dbReference>
<dbReference type="GO" id="GO:0005886">
    <property type="term" value="C:plasma membrane"/>
    <property type="evidence" value="ECO:0007669"/>
    <property type="project" value="TreeGrafter"/>
</dbReference>
<evidence type="ECO:0000256" key="1">
    <source>
        <dbReference type="ARBA" id="ARBA00000085"/>
    </source>
</evidence>
<comment type="catalytic activity">
    <reaction evidence="1">
        <text>ATP + protein L-histidine = ADP + protein N-phospho-L-histidine.</text>
        <dbReference type="EC" id="2.7.13.3"/>
    </reaction>
</comment>
<accession>X1A4Y7</accession>
<dbReference type="Pfam" id="PF02518">
    <property type="entry name" value="HATPase_c"/>
    <property type="match status" value="1"/>
</dbReference>
<comment type="caution">
    <text evidence="6">The sequence shown here is derived from an EMBL/GenBank/DDBJ whole genome shotgun (WGS) entry which is preliminary data.</text>
</comment>
<dbReference type="PANTHER" id="PTHR43047:SF72">
    <property type="entry name" value="OSMOSENSING HISTIDINE PROTEIN KINASE SLN1"/>
    <property type="match status" value="1"/>
</dbReference>
<dbReference type="GO" id="GO:0009927">
    <property type="term" value="F:histidine phosphotransfer kinase activity"/>
    <property type="evidence" value="ECO:0007669"/>
    <property type="project" value="TreeGrafter"/>
</dbReference>
<dbReference type="InterPro" id="IPR036890">
    <property type="entry name" value="HATPase_C_sf"/>
</dbReference>
<dbReference type="AlphaFoldDB" id="X1A4Y7"/>
<sequence length="68" mass="7766">QKEIKQLFTQFGKIERYGQGWDVGIEGTGLGLYISKELMTLHDGKIWVESEGRNKGSTFFFSLPIIKN</sequence>
<dbReference type="EC" id="2.7.13.3" evidence="2"/>
<proteinExistence type="predicted"/>
<feature type="domain" description="Histidine kinase" evidence="5">
    <location>
        <begin position="1"/>
        <end position="67"/>
    </location>
</feature>
<reference evidence="6" key="1">
    <citation type="journal article" date="2014" name="Front. Microbiol.">
        <title>High frequency of phylogenetically diverse reductive dehalogenase-homologous genes in deep subseafloor sedimentary metagenomes.</title>
        <authorList>
            <person name="Kawai M."/>
            <person name="Futagami T."/>
            <person name="Toyoda A."/>
            <person name="Takaki Y."/>
            <person name="Nishi S."/>
            <person name="Hori S."/>
            <person name="Arai W."/>
            <person name="Tsubouchi T."/>
            <person name="Morono Y."/>
            <person name="Uchiyama I."/>
            <person name="Ito T."/>
            <person name="Fujiyama A."/>
            <person name="Inagaki F."/>
            <person name="Takami H."/>
        </authorList>
    </citation>
    <scope>NUCLEOTIDE SEQUENCE</scope>
    <source>
        <strain evidence="6">Expedition CK06-06</strain>
    </source>
</reference>
<evidence type="ECO:0000256" key="2">
    <source>
        <dbReference type="ARBA" id="ARBA00012438"/>
    </source>
</evidence>
<evidence type="ECO:0000256" key="3">
    <source>
        <dbReference type="ARBA" id="ARBA00022679"/>
    </source>
</evidence>
<evidence type="ECO:0000256" key="4">
    <source>
        <dbReference type="ARBA" id="ARBA00022777"/>
    </source>
</evidence>
<feature type="non-terminal residue" evidence="6">
    <location>
        <position position="1"/>
    </location>
</feature>
<dbReference type="PANTHER" id="PTHR43047">
    <property type="entry name" value="TWO-COMPONENT HISTIDINE PROTEIN KINASE"/>
    <property type="match status" value="1"/>
</dbReference>
<protein>
    <recommendedName>
        <fullName evidence="2">histidine kinase</fullName>
        <ecNumber evidence="2">2.7.13.3</ecNumber>
    </recommendedName>
</protein>
<dbReference type="EMBL" id="BART01017355">
    <property type="protein sequence ID" value="GAG76819.1"/>
    <property type="molecule type" value="Genomic_DNA"/>
</dbReference>
<name>X1A4Y7_9ZZZZ</name>
<dbReference type="GO" id="GO:0000155">
    <property type="term" value="F:phosphorelay sensor kinase activity"/>
    <property type="evidence" value="ECO:0007669"/>
    <property type="project" value="TreeGrafter"/>
</dbReference>